<proteinExistence type="predicted"/>
<dbReference type="EMBL" id="KN818256">
    <property type="protein sequence ID" value="KIL63702.1"/>
    <property type="molecule type" value="Genomic_DNA"/>
</dbReference>
<name>A0A0C2WPW8_AMAMK</name>
<dbReference type="HOGENOM" id="CLU_1668933_0_0_1"/>
<dbReference type="InParanoid" id="A0A0C2WPW8"/>
<protein>
    <submittedName>
        <fullName evidence="1">Uncharacterized protein</fullName>
    </submittedName>
</protein>
<gene>
    <name evidence="1" type="ORF">M378DRAFT_654743</name>
</gene>
<evidence type="ECO:0000313" key="1">
    <source>
        <dbReference type="EMBL" id="KIL63702.1"/>
    </source>
</evidence>
<dbReference type="Proteomes" id="UP000054549">
    <property type="component" value="Unassembled WGS sequence"/>
</dbReference>
<keyword evidence="2" id="KW-1185">Reference proteome</keyword>
<sequence length="158" mass="17674">MSAARDLATDLGLNVGDDTPLINARLQSVFNGWLAENNKFHILAAAITWPRRLDSDAGIIFISKFGEGQLEDVLEDEEALKVKNDMERWSQTLKLPLQWITIPDRTGITRWPRPNPPVYVKRTFAEMLEISRHNRSLRGIGSHAVMSPTSHDGKTAAG</sequence>
<organism evidence="1 2">
    <name type="scientific">Amanita muscaria (strain Koide BX008)</name>
    <dbReference type="NCBI Taxonomy" id="946122"/>
    <lineage>
        <taxon>Eukaryota</taxon>
        <taxon>Fungi</taxon>
        <taxon>Dikarya</taxon>
        <taxon>Basidiomycota</taxon>
        <taxon>Agaricomycotina</taxon>
        <taxon>Agaricomycetes</taxon>
        <taxon>Agaricomycetidae</taxon>
        <taxon>Agaricales</taxon>
        <taxon>Pluteineae</taxon>
        <taxon>Amanitaceae</taxon>
        <taxon>Amanita</taxon>
    </lineage>
</organism>
<evidence type="ECO:0000313" key="2">
    <source>
        <dbReference type="Proteomes" id="UP000054549"/>
    </source>
</evidence>
<accession>A0A0C2WPW8</accession>
<reference evidence="1 2" key="1">
    <citation type="submission" date="2014-04" db="EMBL/GenBank/DDBJ databases">
        <title>Evolutionary Origins and Diversification of the Mycorrhizal Mutualists.</title>
        <authorList>
            <consortium name="DOE Joint Genome Institute"/>
            <consortium name="Mycorrhizal Genomics Consortium"/>
            <person name="Kohler A."/>
            <person name="Kuo A."/>
            <person name="Nagy L.G."/>
            <person name="Floudas D."/>
            <person name="Copeland A."/>
            <person name="Barry K.W."/>
            <person name="Cichocki N."/>
            <person name="Veneault-Fourrey C."/>
            <person name="LaButti K."/>
            <person name="Lindquist E.A."/>
            <person name="Lipzen A."/>
            <person name="Lundell T."/>
            <person name="Morin E."/>
            <person name="Murat C."/>
            <person name="Riley R."/>
            <person name="Ohm R."/>
            <person name="Sun H."/>
            <person name="Tunlid A."/>
            <person name="Henrissat B."/>
            <person name="Grigoriev I.V."/>
            <person name="Hibbett D.S."/>
            <person name="Martin F."/>
        </authorList>
    </citation>
    <scope>NUCLEOTIDE SEQUENCE [LARGE SCALE GENOMIC DNA]</scope>
    <source>
        <strain evidence="1 2">Koide BX008</strain>
    </source>
</reference>
<dbReference type="OrthoDB" id="3028948at2759"/>
<dbReference type="AlphaFoldDB" id="A0A0C2WPW8"/>